<sequence>MEPHQPARRLFAYENPNSTLIWIIVDSLLAFIQILLMKYGLWMRRWSLTGDSNFLKRKAFALSSFLDRIFRKIKSYTISVSGMGLEMQSEYNAVVKDSDEMVTSTPTLPPPTIPYRQFRRRNENALGCNITPIRPC</sequence>
<organism evidence="1 2">
    <name type="scientific">Rhabditophanes sp. KR3021</name>
    <dbReference type="NCBI Taxonomy" id="114890"/>
    <lineage>
        <taxon>Eukaryota</taxon>
        <taxon>Metazoa</taxon>
        <taxon>Ecdysozoa</taxon>
        <taxon>Nematoda</taxon>
        <taxon>Chromadorea</taxon>
        <taxon>Rhabditida</taxon>
        <taxon>Tylenchina</taxon>
        <taxon>Panagrolaimomorpha</taxon>
        <taxon>Strongyloidoidea</taxon>
        <taxon>Alloionematidae</taxon>
        <taxon>Rhabditophanes</taxon>
    </lineage>
</organism>
<protein>
    <submittedName>
        <fullName evidence="2">Bestrophin homolog</fullName>
    </submittedName>
</protein>
<name>A0AC35TVS7_9BILA</name>
<dbReference type="WBParaSite" id="RSKR_0000498050.1">
    <property type="protein sequence ID" value="RSKR_0000498050.1"/>
    <property type="gene ID" value="RSKR_0000498050"/>
</dbReference>
<reference evidence="2" key="1">
    <citation type="submission" date="2016-11" db="UniProtKB">
        <authorList>
            <consortium name="WormBaseParasite"/>
        </authorList>
    </citation>
    <scope>IDENTIFICATION</scope>
    <source>
        <strain evidence="2">KR3021</strain>
    </source>
</reference>
<proteinExistence type="predicted"/>
<dbReference type="Proteomes" id="UP000095286">
    <property type="component" value="Unplaced"/>
</dbReference>
<evidence type="ECO:0000313" key="2">
    <source>
        <dbReference type="WBParaSite" id="RSKR_0000498050.1"/>
    </source>
</evidence>
<accession>A0AC35TVS7</accession>
<evidence type="ECO:0000313" key="1">
    <source>
        <dbReference type="Proteomes" id="UP000095286"/>
    </source>
</evidence>